<dbReference type="Gramene" id="KXG21579">
    <property type="protein sequence ID" value="KXG21579"/>
    <property type="gene ID" value="SORBI_3009G082400"/>
</dbReference>
<accession>A0A1B6P794</accession>
<evidence type="ECO:0000313" key="3">
    <source>
        <dbReference type="Proteomes" id="UP000000768"/>
    </source>
</evidence>
<evidence type="ECO:0000256" key="1">
    <source>
        <dbReference type="SAM" id="MobiDB-lite"/>
    </source>
</evidence>
<feature type="region of interest" description="Disordered" evidence="1">
    <location>
        <begin position="65"/>
        <end position="127"/>
    </location>
</feature>
<protein>
    <submittedName>
        <fullName evidence="2">Uncharacterized protein</fullName>
    </submittedName>
</protein>
<evidence type="ECO:0000313" key="2">
    <source>
        <dbReference type="EMBL" id="KXG21579.1"/>
    </source>
</evidence>
<feature type="compositionally biased region" description="Low complexity" evidence="1">
    <location>
        <begin position="89"/>
        <end position="102"/>
    </location>
</feature>
<sequence>MYTPNNKEVKFLVFFSSSPFNLAQESGTLRLRSIQLNSHAPVPLSQGHRFNRRPVHVGRWMSARAAARGTPLRPLNQGRPSRPPTPVLPATQAPSTATARRPPACPGRRRPTSQTPRPPTAFPCGNPPPWTHPPALHAPCNVRSAPCPTPAWTSTRRQVLRRCTPNLAQVTILAEQVGIGLE</sequence>
<organism evidence="2 3">
    <name type="scientific">Sorghum bicolor</name>
    <name type="common">Sorghum</name>
    <name type="synonym">Sorghum vulgare</name>
    <dbReference type="NCBI Taxonomy" id="4558"/>
    <lineage>
        <taxon>Eukaryota</taxon>
        <taxon>Viridiplantae</taxon>
        <taxon>Streptophyta</taxon>
        <taxon>Embryophyta</taxon>
        <taxon>Tracheophyta</taxon>
        <taxon>Spermatophyta</taxon>
        <taxon>Magnoliopsida</taxon>
        <taxon>Liliopsida</taxon>
        <taxon>Poales</taxon>
        <taxon>Poaceae</taxon>
        <taxon>PACMAD clade</taxon>
        <taxon>Panicoideae</taxon>
        <taxon>Andropogonodae</taxon>
        <taxon>Andropogoneae</taxon>
        <taxon>Sorghinae</taxon>
        <taxon>Sorghum</taxon>
    </lineage>
</organism>
<dbReference type="AlphaFoldDB" id="A0A1B6P794"/>
<keyword evidence="3" id="KW-1185">Reference proteome</keyword>
<proteinExistence type="predicted"/>
<dbReference type="Proteomes" id="UP000000768">
    <property type="component" value="Chromosome 9"/>
</dbReference>
<dbReference type="InParanoid" id="A0A1B6P794"/>
<reference evidence="2 3" key="1">
    <citation type="journal article" date="2009" name="Nature">
        <title>The Sorghum bicolor genome and the diversification of grasses.</title>
        <authorList>
            <person name="Paterson A.H."/>
            <person name="Bowers J.E."/>
            <person name="Bruggmann R."/>
            <person name="Dubchak I."/>
            <person name="Grimwood J."/>
            <person name="Gundlach H."/>
            <person name="Haberer G."/>
            <person name="Hellsten U."/>
            <person name="Mitros T."/>
            <person name="Poliakov A."/>
            <person name="Schmutz J."/>
            <person name="Spannagl M."/>
            <person name="Tang H."/>
            <person name="Wang X."/>
            <person name="Wicker T."/>
            <person name="Bharti A.K."/>
            <person name="Chapman J."/>
            <person name="Feltus F.A."/>
            <person name="Gowik U."/>
            <person name="Grigoriev I.V."/>
            <person name="Lyons E."/>
            <person name="Maher C.A."/>
            <person name="Martis M."/>
            <person name="Narechania A."/>
            <person name="Otillar R.P."/>
            <person name="Penning B.W."/>
            <person name="Salamov A.A."/>
            <person name="Wang Y."/>
            <person name="Zhang L."/>
            <person name="Carpita N.C."/>
            <person name="Freeling M."/>
            <person name="Gingle A.R."/>
            <person name="Hash C.T."/>
            <person name="Keller B."/>
            <person name="Klein P."/>
            <person name="Kresovich S."/>
            <person name="McCann M.C."/>
            <person name="Ming R."/>
            <person name="Peterson D.G."/>
            <person name="Mehboob-ur-Rahman"/>
            <person name="Ware D."/>
            <person name="Westhoff P."/>
            <person name="Mayer K.F."/>
            <person name="Messing J."/>
            <person name="Rokhsar D.S."/>
        </authorList>
    </citation>
    <scope>NUCLEOTIDE SEQUENCE [LARGE SCALE GENOMIC DNA]</scope>
    <source>
        <strain evidence="3">cv. BTx623</strain>
    </source>
</reference>
<reference evidence="3" key="2">
    <citation type="journal article" date="2018" name="Plant J.">
        <title>The Sorghum bicolor reference genome: improved assembly, gene annotations, a transcriptome atlas, and signatures of genome organization.</title>
        <authorList>
            <person name="McCormick R.F."/>
            <person name="Truong S.K."/>
            <person name="Sreedasyam A."/>
            <person name="Jenkins J."/>
            <person name="Shu S."/>
            <person name="Sims D."/>
            <person name="Kennedy M."/>
            <person name="Amirebrahimi M."/>
            <person name="Weers B.D."/>
            <person name="McKinley B."/>
            <person name="Mattison A."/>
            <person name="Morishige D.T."/>
            <person name="Grimwood J."/>
            <person name="Schmutz J."/>
            <person name="Mullet J.E."/>
        </authorList>
    </citation>
    <scope>NUCLEOTIDE SEQUENCE [LARGE SCALE GENOMIC DNA]</scope>
    <source>
        <strain evidence="3">cv. BTx623</strain>
    </source>
</reference>
<gene>
    <name evidence="2" type="ORF">SORBI_3009G082400</name>
</gene>
<dbReference type="EMBL" id="CM000768">
    <property type="protein sequence ID" value="KXG21579.1"/>
    <property type="molecule type" value="Genomic_DNA"/>
</dbReference>
<name>A0A1B6P794_SORBI</name>
<feature type="compositionally biased region" description="Pro residues" evidence="1">
    <location>
        <begin position="116"/>
        <end position="127"/>
    </location>
</feature>